<keyword evidence="1" id="KW-0862">Zinc</keyword>
<dbReference type="InterPro" id="IPR000571">
    <property type="entry name" value="Znf_CCCH"/>
</dbReference>
<gene>
    <name evidence="5" type="ORF">BCR38DRAFT_415059</name>
</gene>
<feature type="domain" description="C3H1-type" evidence="4">
    <location>
        <begin position="357"/>
        <end position="385"/>
    </location>
</feature>
<feature type="coiled-coil region" evidence="2">
    <location>
        <begin position="28"/>
        <end position="87"/>
    </location>
</feature>
<dbReference type="Gene3D" id="4.10.1000.10">
    <property type="entry name" value="Zinc finger, CCCH-type"/>
    <property type="match status" value="1"/>
</dbReference>
<evidence type="ECO:0000256" key="2">
    <source>
        <dbReference type="SAM" id="Coils"/>
    </source>
</evidence>
<feature type="zinc finger region" description="C3H1-type" evidence="1">
    <location>
        <begin position="357"/>
        <end position="385"/>
    </location>
</feature>
<evidence type="ECO:0000313" key="6">
    <source>
        <dbReference type="Proteomes" id="UP000193689"/>
    </source>
</evidence>
<evidence type="ECO:0000259" key="4">
    <source>
        <dbReference type="PROSITE" id="PS50103"/>
    </source>
</evidence>
<dbReference type="Pfam" id="PF25540">
    <property type="entry name" value="DUF7923"/>
    <property type="match status" value="1"/>
</dbReference>
<dbReference type="InterPro" id="IPR057654">
    <property type="entry name" value="Znf-CCCH_tandem"/>
</dbReference>
<proteinExistence type="predicted"/>
<keyword evidence="6" id="KW-1185">Reference proteome</keyword>
<keyword evidence="1" id="KW-0479">Metal-binding</keyword>
<dbReference type="InterPro" id="IPR057683">
    <property type="entry name" value="DUF7923"/>
</dbReference>
<dbReference type="RefSeq" id="XP_040709467.1">
    <property type="nucleotide sequence ID" value="XM_040858996.1"/>
</dbReference>
<dbReference type="STRING" id="1141098.A0A1Y2D745"/>
<keyword evidence="1" id="KW-0863">Zinc-finger</keyword>
<organism evidence="5 6">
    <name type="scientific">Pseudomassariella vexata</name>
    <dbReference type="NCBI Taxonomy" id="1141098"/>
    <lineage>
        <taxon>Eukaryota</taxon>
        <taxon>Fungi</taxon>
        <taxon>Dikarya</taxon>
        <taxon>Ascomycota</taxon>
        <taxon>Pezizomycotina</taxon>
        <taxon>Sordariomycetes</taxon>
        <taxon>Xylariomycetidae</taxon>
        <taxon>Amphisphaeriales</taxon>
        <taxon>Pseudomassariaceae</taxon>
        <taxon>Pseudomassariella</taxon>
    </lineage>
</organism>
<keyword evidence="2" id="KW-0175">Coiled coil</keyword>
<protein>
    <recommendedName>
        <fullName evidence="4">C3H1-type domain-containing protein</fullName>
    </recommendedName>
</protein>
<dbReference type="OrthoDB" id="3512845at2759"/>
<evidence type="ECO:0000256" key="1">
    <source>
        <dbReference type="PROSITE-ProRule" id="PRU00723"/>
    </source>
</evidence>
<comment type="caution">
    <text evidence="5">The sequence shown here is derived from an EMBL/GenBank/DDBJ whole genome shotgun (WGS) entry which is preliminary data.</text>
</comment>
<evidence type="ECO:0000313" key="5">
    <source>
        <dbReference type="EMBL" id="ORY55099.1"/>
    </source>
</evidence>
<dbReference type="GO" id="GO:0008270">
    <property type="term" value="F:zinc ion binding"/>
    <property type="evidence" value="ECO:0007669"/>
    <property type="project" value="UniProtKB-KW"/>
</dbReference>
<dbReference type="Pfam" id="PF25543">
    <property type="entry name" value="zf-CCCH_tandem"/>
    <property type="match status" value="1"/>
</dbReference>
<sequence>MAVEATIMDFIPRYTEYQQTRDHTESLIRDLMIHCEEMETKLRQENRALIAQLNNARLDYEDSVTSRRELQQRIKELQDKYDFVSQDNTVLKHRNPYVLVLIDGDGLIFKEHLIKQGLEGGKKAAYTLRESVVALCDNPDETEIITRIYANLTGLNKAMKRDGSVDSENDLKDFMLGFTQAKASFDFVDVGHGKERADTKIKESARWNLRNYNCKQILLGVSHDAGYAPFLDEVLRDDSTRRRVTILEGYPTVREIISTGVGVLNFDSIFRNDKLISRTPPPAYSTPHSASYATVTQKASPPPTIILPLAPKATTPTVRAASKVAPVQQPPWTPGPRGLDPPIPINQSVLDQIKKRKENDKLCNNHYLRGPCAKGDSCCFEHDYKPNADELKAISFLARLNPCTNGQDCEVDNCIYGHHVRSAPFYPPPALGGHQARMCHGCPDCVD</sequence>
<feature type="region of interest" description="Disordered" evidence="3">
    <location>
        <begin position="321"/>
        <end position="343"/>
    </location>
</feature>
<dbReference type="GeneID" id="63775208"/>
<dbReference type="Proteomes" id="UP000193689">
    <property type="component" value="Unassembled WGS sequence"/>
</dbReference>
<dbReference type="PROSITE" id="PS50103">
    <property type="entry name" value="ZF_C3H1"/>
    <property type="match status" value="1"/>
</dbReference>
<dbReference type="EMBL" id="MCFJ01000029">
    <property type="protein sequence ID" value="ORY55099.1"/>
    <property type="molecule type" value="Genomic_DNA"/>
</dbReference>
<evidence type="ECO:0000256" key="3">
    <source>
        <dbReference type="SAM" id="MobiDB-lite"/>
    </source>
</evidence>
<dbReference type="Pfam" id="PF25542">
    <property type="entry name" value="zf-CCCH_12"/>
    <property type="match status" value="1"/>
</dbReference>
<dbReference type="PANTHER" id="PTHR37543:SF1">
    <property type="entry name" value="CCCH ZINC FINGER DNA BINDING PROTEIN (AFU_ORTHOLOGUE AFUA_5G12760)"/>
    <property type="match status" value="1"/>
</dbReference>
<feature type="compositionally biased region" description="Pro residues" evidence="3">
    <location>
        <begin position="328"/>
        <end position="343"/>
    </location>
</feature>
<reference evidence="5 6" key="1">
    <citation type="submission" date="2016-07" db="EMBL/GenBank/DDBJ databases">
        <title>Pervasive Adenine N6-methylation of Active Genes in Fungi.</title>
        <authorList>
            <consortium name="DOE Joint Genome Institute"/>
            <person name="Mondo S.J."/>
            <person name="Dannebaum R.O."/>
            <person name="Kuo R.C."/>
            <person name="Labutti K."/>
            <person name="Haridas S."/>
            <person name="Kuo A."/>
            <person name="Salamov A."/>
            <person name="Ahrendt S.R."/>
            <person name="Lipzen A."/>
            <person name="Sullivan W."/>
            <person name="Andreopoulos W.B."/>
            <person name="Clum A."/>
            <person name="Lindquist E."/>
            <person name="Daum C."/>
            <person name="Ramamoorthy G.K."/>
            <person name="Gryganskyi A."/>
            <person name="Culley D."/>
            <person name="Magnuson J.K."/>
            <person name="James T.Y."/>
            <person name="O'Malley M.A."/>
            <person name="Stajich J.E."/>
            <person name="Spatafora J.W."/>
            <person name="Visel A."/>
            <person name="Grigoriev I.V."/>
        </authorList>
    </citation>
    <scope>NUCLEOTIDE SEQUENCE [LARGE SCALE GENOMIC DNA]</scope>
    <source>
        <strain evidence="5 6">CBS 129021</strain>
    </source>
</reference>
<name>A0A1Y2D745_9PEZI</name>
<dbReference type="InParanoid" id="A0A1Y2D745"/>
<dbReference type="AlphaFoldDB" id="A0A1Y2D745"/>
<dbReference type="PANTHER" id="PTHR37543">
    <property type="entry name" value="CCCH ZINC FINGER DNA BINDING PROTEIN (AFU_ORTHOLOGUE AFUA_5G12760)"/>
    <property type="match status" value="1"/>
</dbReference>
<accession>A0A1Y2D745</accession>